<dbReference type="AlphaFoldDB" id="A0A1I4FFT8"/>
<dbReference type="Proteomes" id="UP000199473">
    <property type="component" value="Unassembled WGS sequence"/>
</dbReference>
<evidence type="ECO:0000256" key="3">
    <source>
        <dbReference type="ARBA" id="ARBA00023015"/>
    </source>
</evidence>
<dbReference type="SMART" id="SM00448">
    <property type="entry name" value="REC"/>
    <property type="match status" value="1"/>
</dbReference>
<feature type="domain" description="OmpR/PhoB-type" evidence="9">
    <location>
        <begin position="135"/>
        <end position="233"/>
    </location>
</feature>
<dbReference type="Pfam" id="PF00072">
    <property type="entry name" value="Response_reg"/>
    <property type="match status" value="1"/>
</dbReference>
<evidence type="ECO:0000256" key="1">
    <source>
        <dbReference type="ARBA" id="ARBA00022553"/>
    </source>
</evidence>
<gene>
    <name evidence="10" type="ORF">SAMN02745775_1329</name>
</gene>
<dbReference type="InterPro" id="IPR001789">
    <property type="entry name" value="Sig_transdc_resp-reg_receiver"/>
</dbReference>
<evidence type="ECO:0000256" key="7">
    <source>
        <dbReference type="PROSITE-ProRule" id="PRU01091"/>
    </source>
</evidence>
<dbReference type="PROSITE" id="PS51755">
    <property type="entry name" value="OMPR_PHOB"/>
    <property type="match status" value="1"/>
</dbReference>
<dbReference type="GO" id="GO:0005829">
    <property type="term" value="C:cytosol"/>
    <property type="evidence" value="ECO:0007669"/>
    <property type="project" value="TreeGrafter"/>
</dbReference>
<dbReference type="EMBL" id="FOSQ01000032">
    <property type="protein sequence ID" value="SFL16792.1"/>
    <property type="molecule type" value="Genomic_DNA"/>
</dbReference>
<evidence type="ECO:0000259" key="9">
    <source>
        <dbReference type="PROSITE" id="PS51755"/>
    </source>
</evidence>
<dbReference type="GO" id="GO:0032993">
    <property type="term" value="C:protein-DNA complex"/>
    <property type="evidence" value="ECO:0007669"/>
    <property type="project" value="TreeGrafter"/>
</dbReference>
<keyword evidence="11" id="KW-1185">Reference proteome</keyword>
<dbReference type="SMART" id="SM00862">
    <property type="entry name" value="Trans_reg_C"/>
    <property type="match status" value="1"/>
</dbReference>
<evidence type="ECO:0000313" key="10">
    <source>
        <dbReference type="EMBL" id="SFL16792.1"/>
    </source>
</evidence>
<dbReference type="Gene3D" id="1.10.10.10">
    <property type="entry name" value="Winged helix-like DNA-binding domain superfamily/Winged helix DNA-binding domain"/>
    <property type="match status" value="1"/>
</dbReference>
<dbReference type="GO" id="GO:0000976">
    <property type="term" value="F:transcription cis-regulatory region binding"/>
    <property type="evidence" value="ECO:0007669"/>
    <property type="project" value="TreeGrafter"/>
</dbReference>
<dbReference type="GO" id="GO:0006355">
    <property type="term" value="P:regulation of DNA-templated transcription"/>
    <property type="evidence" value="ECO:0007669"/>
    <property type="project" value="InterPro"/>
</dbReference>
<reference evidence="10 11" key="1">
    <citation type="submission" date="2016-10" db="EMBL/GenBank/DDBJ databases">
        <authorList>
            <person name="de Groot N.N."/>
        </authorList>
    </citation>
    <scope>NUCLEOTIDE SEQUENCE [LARGE SCALE GENOMIC DNA]</scope>
    <source>
        <strain evidence="10 11">DSM 19981</strain>
    </source>
</reference>
<dbReference type="GO" id="GO:0000156">
    <property type="term" value="F:phosphorelay response regulator activity"/>
    <property type="evidence" value="ECO:0007669"/>
    <property type="project" value="TreeGrafter"/>
</dbReference>
<protein>
    <submittedName>
        <fullName evidence="10">DNA-binding response regulator, OmpR family, contains REC and winged-helix (WHTH) domain</fullName>
    </submittedName>
</protein>
<dbReference type="InterPro" id="IPR039420">
    <property type="entry name" value="WalR-like"/>
</dbReference>
<evidence type="ECO:0000313" key="11">
    <source>
        <dbReference type="Proteomes" id="UP000199473"/>
    </source>
</evidence>
<dbReference type="InterPro" id="IPR011006">
    <property type="entry name" value="CheY-like_superfamily"/>
</dbReference>
<dbReference type="RefSeq" id="WP_092963629.1">
    <property type="nucleotide sequence ID" value="NZ_FOSQ01000032.1"/>
</dbReference>
<evidence type="ECO:0000256" key="2">
    <source>
        <dbReference type="ARBA" id="ARBA00023012"/>
    </source>
</evidence>
<keyword evidence="2" id="KW-0902">Two-component regulatory system</keyword>
<keyword evidence="5" id="KW-0804">Transcription</keyword>
<accession>A0A1I4FFT8</accession>
<dbReference type="Gene3D" id="3.40.50.2300">
    <property type="match status" value="1"/>
</dbReference>
<evidence type="ECO:0000256" key="6">
    <source>
        <dbReference type="PROSITE-ProRule" id="PRU00169"/>
    </source>
</evidence>
<keyword evidence="1 6" id="KW-0597">Phosphoprotein</keyword>
<evidence type="ECO:0000259" key="8">
    <source>
        <dbReference type="PROSITE" id="PS50110"/>
    </source>
</evidence>
<proteinExistence type="predicted"/>
<keyword evidence="4 7" id="KW-0238">DNA-binding</keyword>
<feature type="modified residue" description="4-aspartylphosphate" evidence="6">
    <location>
        <position position="59"/>
    </location>
</feature>
<dbReference type="CDD" id="cd00383">
    <property type="entry name" value="trans_reg_C"/>
    <property type="match status" value="1"/>
</dbReference>
<dbReference type="PANTHER" id="PTHR48111">
    <property type="entry name" value="REGULATOR OF RPOS"/>
    <property type="match status" value="1"/>
</dbReference>
<dbReference type="Pfam" id="PF00486">
    <property type="entry name" value="Trans_reg_C"/>
    <property type="match status" value="1"/>
</dbReference>
<dbReference type="InterPro" id="IPR001867">
    <property type="entry name" value="OmpR/PhoB-type_DNA-bd"/>
</dbReference>
<dbReference type="OrthoDB" id="9802426at2"/>
<keyword evidence="3" id="KW-0805">Transcription regulation</keyword>
<dbReference type="Gene3D" id="6.10.250.690">
    <property type="match status" value="1"/>
</dbReference>
<dbReference type="PANTHER" id="PTHR48111:SF22">
    <property type="entry name" value="REGULATOR OF RPOS"/>
    <property type="match status" value="1"/>
</dbReference>
<dbReference type="PROSITE" id="PS50110">
    <property type="entry name" value="RESPONSE_REGULATORY"/>
    <property type="match status" value="1"/>
</dbReference>
<dbReference type="InterPro" id="IPR036388">
    <property type="entry name" value="WH-like_DNA-bd_sf"/>
</dbReference>
<evidence type="ECO:0000256" key="5">
    <source>
        <dbReference type="ARBA" id="ARBA00023163"/>
    </source>
</evidence>
<evidence type="ECO:0000256" key="4">
    <source>
        <dbReference type="ARBA" id="ARBA00023125"/>
    </source>
</evidence>
<dbReference type="SUPFAM" id="SSF52172">
    <property type="entry name" value="CheY-like"/>
    <property type="match status" value="1"/>
</dbReference>
<name>A0A1I4FFT8_9PROT</name>
<dbReference type="STRING" id="1123062.SAMN02745775_1329"/>
<feature type="DNA-binding region" description="OmpR/PhoB-type" evidence="7">
    <location>
        <begin position="135"/>
        <end position="233"/>
    </location>
</feature>
<feature type="domain" description="Response regulatory" evidence="8">
    <location>
        <begin position="2"/>
        <end position="124"/>
    </location>
</feature>
<sequence>MNVLIVEDDARVAGFLERGLRAEGYRIRLARTGPDGLEAARELAREGAATGEPAMMILDMNLPGLSGMEVLATLRAERNDLPILVLTANDGTAARVAGLRGGADDYLAKPFAFEELLARIEALGRRGRETRPARPDCLRVGDLELDRGRCVARRAGVEIRLTARELAVLDLLISAPGRVFSRERILAAAWGASTDPLTNVVDVYIRRLRAKVDDPFPTPMIETVRGLGYRLDASPPKG</sequence>
<organism evidence="10 11">
    <name type="scientific">Falsiroseomonas stagni DSM 19981</name>
    <dbReference type="NCBI Taxonomy" id="1123062"/>
    <lineage>
        <taxon>Bacteria</taxon>
        <taxon>Pseudomonadati</taxon>
        <taxon>Pseudomonadota</taxon>
        <taxon>Alphaproteobacteria</taxon>
        <taxon>Acetobacterales</taxon>
        <taxon>Roseomonadaceae</taxon>
        <taxon>Falsiroseomonas</taxon>
    </lineage>
</organism>